<comment type="caution">
    <text evidence="1">The sequence shown here is derived from an EMBL/GenBank/DDBJ whole genome shotgun (WGS) entry which is preliminary data.</text>
</comment>
<organism evidence="1 3">
    <name type="scientific">Phytophthora cactorum</name>
    <dbReference type="NCBI Taxonomy" id="29920"/>
    <lineage>
        <taxon>Eukaryota</taxon>
        <taxon>Sar</taxon>
        <taxon>Stramenopiles</taxon>
        <taxon>Oomycota</taxon>
        <taxon>Peronosporomycetes</taxon>
        <taxon>Peronosporales</taxon>
        <taxon>Peronosporaceae</taxon>
        <taxon>Phytophthora</taxon>
    </lineage>
</organism>
<protein>
    <submittedName>
        <fullName evidence="1">Uncharacterized protein</fullName>
    </submittedName>
</protein>
<evidence type="ECO:0000313" key="2">
    <source>
        <dbReference type="EMBL" id="KAG3215544.1"/>
    </source>
</evidence>
<dbReference type="Proteomes" id="UP000774804">
    <property type="component" value="Unassembled WGS sequence"/>
</dbReference>
<proteinExistence type="predicted"/>
<dbReference type="EMBL" id="RCMV01000550">
    <property type="protein sequence ID" value="KAG3215544.1"/>
    <property type="molecule type" value="Genomic_DNA"/>
</dbReference>
<dbReference type="AlphaFoldDB" id="A0A8T1BPB4"/>
<dbReference type="Proteomes" id="UP000760860">
    <property type="component" value="Unassembled WGS sequence"/>
</dbReference>
<accession>A0A8T1BPB4</accession>
<sequence>MTATPQGDTVECRDLSGRGSSCKLQLNGAETLLSPPCVVCAQQALVAGETSSRNSRAINTPRYRCFNVYVL</sequence>
<dbReference type="EMBL" id="RCMI01000519">
    <property type="protein sequence ID" value="KAG2907240.1"/>
    <property type="molecule type" value="Genomic_DNA"/>
</dbReference>
<name>A0A8T1BPB4_9STRA</name>
<evidence type="ECO:0000313" key="1">
    <source>
        <dbReference type="EMBL" id="KAG2907240.1"/>
    </source>
</evidence>
<reference evidence="1" key="1">
    <citation type="submission" date="2018-10" db="EMBL/GenBank/DDBJ databases">
        <title>Effector identification in a new, highly contiguous assembly of the strawberry crown rot pathogen Phytophthora cactorum.</title>
        <authorList>
            <person name="Armitage A.D."/>
            <person name="Nellist C.F."/>
            <person name="Bates H."/>
            <person name="Vickerstaff R.J."/>
            <person name="Harrison R.J."/>
        </authorList>
    </citation>
    <scope>NUCLEOTIDE SEQUENCE</scope>
    <source>
        <strain evidence="1">4032</strain>
        <strain evidence="2">P421</strain>
    </source>
</reference>
<evidence type="ECO:0000313" key="3">
    <source>
        <dbReference type="Proteomes" id="UP000774804"/>
    </source>
</evidence>
<gene>
    <name evidence="1" type="ORF">PC115_g14026</name>
    <name evidence="2" type="ORF">PC129_g13571</name>
</gene>